<feature type="compositionally biased region" description="Basic and acidic residues" evidence="1">
    <location>
        <begin position="44"/>
        <end position="56"/>
    </location>
</feature>
<reference evidence="2" key="1">
    <citation type="submission" date="2019-08" db="EMBL/GenBank/DDBJ databases">
        <authorList>
            <person name="Kucharzyk K."/>
            <person name="Murdoch R.W."/>
            <person name="Higgins S."/>
            <person name="Loffler F."/>
        </authorList>
    </citation>
    <scope>NUCLEOTIDE SEQUENCE</scope>
</reference>
<organism evidence="2">
    <name type="scientific">bioreactor metagenome</name>
    <dbReference type="NCBI Taxonomy" id="1076179"/>
    <lineage>
        <taxon>unclassified sequences</taxon>
        <taxon>metagenomes</taxon>
        <taxon>ecological metagenomes</taxon>
    </lineage>
</organism>
<proteinExistence type="predicted"/>
<protein>
    <submittedName>
        <fullName evidence="2">Uncharacterized protein</fullName>
    </submittedName>
</protein>
<accession>A0A644XXI1</accession>
<dbReference type="AlphaFoldDB" id="A0A644XXI1"/>
<evidence type="ECO:0000313" key="2">
    <source>
        <dbReference type="EMBL" id="MPM20920.1"/>
    </source>
</evidence>
<comment type="caution">
    <text evidence="2">The sequence shown here is derived from an EMBL/GenBank/DDBJ whole genome shotgun (WGS) entry which is preliminary data.</text>
</comment>
<gene>
    <name evidence="2" type="ORF">SDC9_67358</name>
</gene>
<evidence type="ECO:0000256" key="1">
    <source>
        <dbReference type="SAM" id="MobiDB-lite"/>
    </source>
</evidence>
<sequence length="70" mass="8308">MFKLIHSDRIKTNNLMRHLRIKSSLILGLVFLFLLSSCSVFRKPVKDENSPQDDKKSNRKHKEPKVMCYF</sequence>
<dbReference type="EMBL" id="VSSQ01003483">
    <property type="protein sequence ID" value="MPM20920.1"/>
    <property type="molecule type" value="Genomic_DNA"/>
</dbReference>
<name>A0A644XXI1_9ZZZZ</name>
<feature type="region of interest" description="Disordered" evidence="1">
    <location>
        <begin position="44"/>
        <end position="70"/>
    </location>
</feature>